<comment type="caution">
    <text evidence="2">The sequence shown here is derived from an EMBL/GenBank/DDBJ whole genome shotgun (WGS) entry which is preliminary data.</text>
</comment>
<dbReference type="AlphaFoldDB" id="A0ABD3PQ35"/>
<feature type="region of interest" description="Disordered" evidence="1">
    <location>
        <begin position="397"/>
        <end position="488"/>
    </location>
</feature>
<reference evidence="2 3" key="1">
    <citation type="submission" date="2024-10" db="EMBL/GenBank/DDBJ databases">
        <title>Updated reference genomes for cyclostephanoid diatoms.</title>
        <authorList>
            <person name="Roberts W.R."/>
            <person name="Alverson A.J."/>
        </authorList>
    </citation>
    <scope>NUCLEOTIDE SEQUENCE [LARGE SCALE GENOMIC DNA]</scope>
    <source>
        <strain evidence="2 3">AJA010-31</strain>
    </source>
</reference>
<keyword evidence="3" id="KW-1185">Reference proteome</keyword>
<dbReference type="EMBL" id="JALLPJ020000506">
    <property type="protein sequence ID" value="KAL3790270.1"/>
    <property type="molecule type" value="Genomic_DNA"/>
</dbReference>
<accession>A0ABD3PQ35</accession>
<feature type="region of interest" description="Disordered" evidence="1">
    <location>
        <begin position="1"/>
        <end position="111"/>
    </location>
</feature>
<protein>
    <recommendedName>
        <fullName evidence="4">HMG box domain-containing protein</fullName>
    </recommendedName>
</protein>
<dbReference type="Gene3D" id="1.10.30.10">
    <property type="entry name" value="High mobility group box domain"/>
    <property type="match status" value="1"/>
</dbReference>
<dbReference type="Proteomes" id="UP001530400">
    <property type="component" value="Unassembled WGS sequence"/>
</dbReference>
<feature type="compositionally biased region" description="Low complexity" evidence="1">
    <location>
        <begin position="464"/>
        <end position="480"/>
    </location>
</feature>
<sequence length="669" mass="75458">MPRPTMLPPSGYGYPSAPPSSYYMSYRQRGPPPPQFQNPKIEGEDDASYHPPPRYAPQFINAPAANNDLPPPLPSGDQVKAAKSAESGKKKSSKKKDEDDPNKKPPRPYTEYNIFFQLERERMLMDLEKDNQIKELGYVKEEEIVYNQPSDENDVLPRPPRFAHLTLLPKWYDSKHRLAESKKNKEKRKHRKTHGLVGFLDLTRRIAKEWSEAEEDVKSYCKRVALRQLGYYKDELKVWKKTQEAEALRAKKEDDQEGVTENDALIIIDALDPSSKKTPESAAAERAKLPQVIHRSMPPPPAQQYPPHAQRNMHWQSSQHPHGHYVNRNYPAMPVLSPSMDYHDDYRYHPMPVSNRHPLDELMHRRNLYGSRTAMMHSSRARKRNTQGVVLESRDMKQEVISPSEGKVKETSSFLSPEDTGSPNNDANTAITPSPSRSVVGDQDHLPMKKRRKKMSMPGDDLGVSDVSPGSFGDSSPGSGTNVNDTKLSPLNFSPSEGMIMTPNGEAFMGQMMGVSPSLGQWSNESPGFPYIDCFSPQEGSGAPRVDAYRRPSVASMYPQSPYIPASGQWGAPPMHHYPFDSGINMATNPEDDFDDSEALDLDDEELQLMRRLQATRAKKLRQKHQFMQQHAVGSHEWAFAQSPGGPMFHNYSFASPVEKPSAADAIKK</sequence>
<dbReference type="InterPro" id="IPR036910">
    <property type="entry name" value="HMG_box_dom_sf"/>
</dbReference>
<feature type="compositionally biased region" description="Low complexity" evidence="1">
    <location>
        <begin position="8"/>
        <end position="26"/>
    </location>
</feature>
<feature type="compositionally biased region" description="Polar residues" evidence="1">
    <location>
        <begin position="411"/>
        <end position="437"/>
    </location>
</feature>
<proteinExistence type="predicted"/>
<evidence type="ECO:0000256" key="1">
    <source>
        <dbReference type="SAM" id="MobiDB-lite"/>
    </source>
</evidence>
<organism evidence="2 3">
    <name type="scientific">Cyclotella atomus</name>
    <dbReference type="NCBI Taxonomy" id="382360"/>
    <lineage>
        <taxon>Eukaryota</taxon>
        <taxon>Sar</taxon>
        <taxon>Stramenopiles</taxon>
        <taxon>Ochrophyta</taxon>
        <taxon>Bacillariophyta</taxon>
        <taxon>Coscinodiscophyceae</taxon>
        <taxon>Thalassiosirophycidae</taxon>
        <taxon>Stephanodiscales</taxon>
        <taxon>Stephanodiscaceae</taxon>
        <taxon>Cyclotella</taxon>
    </lineage>
</organism>
<gene>
    <name evidence="2" type="ORF">ACHAWO_001345</name>
</gene>
<evidence type="ECO:0000313" key="2">
    <source>
        <dbReference type="EMBL" id="KAL3790270.1"/>
    </source>
</evidence>
<name>A0ABD3PQ35_9STRA</name>
<evidence type="ECO:0008006" key="4">
    <source>
        <dbReference type="Google" id="ProtNLM"/>
    </source>
</evidence>
<evidence type="ECO:0000313" key="3">
    <source>
        <dbReference type="Proteomes" id="UP001530400"/>
    </source>
</evidence>